<feature type="compositionally biased region" description="Low complexity" evidence="2">
    <location>
        <begin position="292"/>
        <end position="303"/>
    </location>
</feature>
<dbReference type="GO" id="GO:0006897">
    <property type="term" value="P:endocytosis"/>
    <property type="evidence" value="ECO:0007669"/>
    <property type="project" value="UniProtKB-KW"/>
</dbReference>
<dbReference type="InterPro" id="IPR028565">
    <property type="entry name" value="MHD"/>
</dbReference>
<dbReference type="SUPFAM" id="SSF103657">
    <property type="entry name" value="BAR/IMD domain-like"/>
    <property type="match status" value="1"/>
</dbReference>
<dbReference type="InterPro" id="IPR027267">
    <property type="entry name" value="AH/BAR_dom_sf"/>
</dbReference>
<evidence type="ECO:0000313" key="4">
    <source>
        <dbReference type="EMBL" id="GAO50602.1"/>
    </source>
</evidence>
<dbReference type="STRING" id="698492.A0A0E9NL42"/>
<dbReference type="GO" id="GO:0030139">
    <property type="term" value="C:endocytic vesicle"/>
    <property type="evidence" value="ECO:0007669"/>
    <property type="project" value="TreeGrafter"/>
</dbReference>
<evidence type="ECO:0000259" key="3">
    <source>
        <dbReference type="PROSITE" id="PS51072"/>
    </source>
</evidence>
<dbReference type="InterPro" id="IPR001060">
    <property type="entry name" value="FCH_dom"/>
</dbReference>
<sequence length="803" mass="86018">MSGGNALYADAFLTNVPPTSATALLRDRLRKASAVNDEVAEWFRERAMIEETYAKSLSKLAAKPLPNIDALGVFGSAWVQVAGAAEGNANAHHRLARKLDETIGHPLKNYSDRDPQWSEIKRIELTLTACLRDIEAAESSLAKASKKKKSNGKAADAQSQMVQARQTWESTAPMALEKFQAVDGARLANIQNLLVQYQTLEAEVAQETMRLTESVTNVVLSIDAEDEITAFAAKQGFGSGASGAMPRQGVTRGQSFDDGSSMHSTGSSSKGGLKSRFGTMLRGKKSLNFSGSTSPKKPATPTTPRRESYFPTEQRPSTGSSQGYARPPTTGTPTIEEEREGESTSPQFTENAPAPPLVPVSVPAPVQTYQAPPSFPQDAPRALEEPLQPRVDAEGYSIAPPAPTLISDTIAEEETDSIAELQPAIQVQISQNAIRSENTGEDTAALSRVTSALRAQPTVSRRGGRGRREVRNTMFVPGPSLSPDLTGGSVTGGALPSPGIHGRLISDDQQSIRSSRSAGSSAPGTAATRHPELTGPGLNASIIETVSARMQQGQPTNVNVLGEIALAYSGQEQRVTINLDQFQTLEKVAPNPAFMKDIADKPGEYHVALTPIQSRATIALKYQAHVDEANMSTFLPIIVTPMWKHKEGQSLLIVTYQVNPMFKRMGNAVKVQDLVFFAGVEGVQASSCDCKPPIAAFSTERQLAAMKVGDVTLEHGQEEKILVRFVTQGVATASKPVEARWKMQAEESVTGLGVKLVGSRASSEEDRDPFADEGSVTMKGNVAAELVDVQTVRMLQSGKYVAL</sequence>
<keyword evidence="1" id="KW-0254">Endocytosis</keyword>
<dbReference type="PANTHER" id="PTHR23065">
    <property type="entry name" value="PROLINE-SERINE-THREONINE PHOSPHATASE INTERACTING PROTEIN 1"/>
    <property type="match status" value="1"/>
</dbReference>
<feature type="compositionally biased region" description="Low complexity" evidence="2">
    <location>
        <begin position="259"/>
        <end position="275"/>
    </location>
</feature>
<accession>A0A0E9NL42</accession>
<dbReference type="OMA" id="FQTHEVD"/>
<evidence type="ECO:0000256" key="2">
    <source>
        <dbReference type="SAM" id="MobiDB-lite"/>
    </source>
</evidence>
<proteinExistence type="predicted"/>
<name>A0A0E9NL42_SAICN</name>
<reference evidence="4 5" key="2">
    <citation type="journal article" date="2014" name="J. Gen. Appl. Microbiol.">
        <title>The early diverging ascomycetous budding yeast Saitoella complicata has three histone deacetylases belonging to the Clr6, Hos2, and Rpd3 lineages.</title>
        <authorList>
            <person name="Nishida H."/>
            <person name="Matsumoto T."/>
            <person name="Kondo S."/>
            <person name="Hamamoto M."/>
            <person name="Yoshikawa H."/>
        </authorList>
    </citation>
    <scope>NUCLEOTIDE SEQUENCE [LARGE SCALE GENOMIC DNA]</scope>
    <source>
        <strain evidence="4 5">NRRL Y-17804</strain>
    </source>
</reference>
<reference evidence="4 5" key="1">
    <citation type="journal article" date="2011" name="J. Gen. Appl. Microbiol.">
        <title>Draft genome sequencing of the enigmatic yeast Saitoella complicata.</title>
        <authorList>
            <person name="Nishida H."/>
            <person name="Hamamoto M."/>
            <person name="Sugiyama J."/>
        </authorList>
    </citation>
    <scope>NUCLEOTIDE SEQUENCE [LARGE SCALE GENOMIC DNA]</scope>
    <source>
        <strain evidence="4 5">NRRL Y-17804</strain>
    </source>
</reference>
<dbReference type="InterPro" id="IPR018808">
    <property type="entry name" value="Muniscin_C"/>
</dbReference>
<evidence type="ECO:0000256" key="1">
    <source>
        <dbReference type="ARBA" id="ARBA00022583"/>
    </source>
</evidence>
<comment type="caution">
    <text evidence="4">The sequence shown here is derived from an EMBL/GenBank/DDBJ whole genome shotgun (WGS) entry which is preliminary data.</text>
</comment>
<dbReference type="Proteomes" id="UP000033140">
    <property type="component" value="Unassembled WGS sequence"/>
</dbReference>
<feature type="compositionally biased region" description="Polar residues" evidence="2">
    <location>
        <begin position="314"/>
        <end position="323"/>
    </location>
</feature>
<dbReference type="SMART" id="SM00055">
    <property type="entry name" value="FCH"/>
    <property type="match status" value="1"/>
</dbReference>
<dbReference type="PROSITE" id="PS51072">
    <property type="entry name" value="MHD"/>
    <property type="match status" value="1"/>
</dbReference>
<dbReference type="AlphaFoldDB" id="A0A0E9NL42"/>
<evidence type="ECO:0000313" key="5">
    <source>
        <dbReference type="Proteomes" id="UP000033140"/>
    </source>
</evidence>
<dbReference type="GO" id="GO:0032185">
    <property type="term" value="P:septin cytoskeleton organization"/>
    <property type="evidence" value="ECO:0007669"/>
    <property type="project" value="TreeGrafter"/>
</dbReference>
<feature type="compositionally biased region" description="Low complexity" evidence="2">
    <location>
        <begin position="507"/>
        <end position="528"/>
    </location>
</feature>
<feature type="region of interest" description="Disordered" evidence="2">
    <location>
        <begin position="237"/>
        <end position="381"/>
    </location>
</feature>
<dbReference type="GO" id="GO:0005886">
    <property type="term" value="C:plasma membrane"/>
    <property type="evidence" value="ECO:0007669"/>
    <property type="project" value="TreeGrafter"/>
</dbReference>
<dbReference type="Gene3D" id="1.20.1270.60">
    <property type="entry name" value="Arfaptin homology (AH) domain/BAR domain"/>
    <property type="match status" value="1"/>
</dbReference>
<keyword evidence="5" id="KW-1185">Reference proteome</keyword>
<dbReference type="Pfam" id="PF10291">
    <property type="entry name" value="muHD"/>
    <property type="match status" value="1"/>
</dbReference>
<organism evidence="4 5">
    <name type="scientific">Saitoella complicata (strain BCRC 22490 / CBS 7301 / JCM 7358 / NBRC 10748 / NRRL Y-17804)</name>
    <dbReference type="NCBI Taxonomy" id="698492"/>
    <lineage>
        <taxon>Eukaryota</taxon>
        <taxon>Fungi</taxon>
        <taxon>Dikarya</taxon>
        <taxon>Ascomycota</taxon>
        <taxon>Taphrinomycotina</taxon>
        <taxon>Taphrinomycotina incertae sedis</taxon>
        <taxon>Saitoella</taxon>
    </lineage>
</organism>
<dbReference type="GO" id="GO:0032153">
    <property type="term" value="C:cell division site"/>
    <property type="evidence" value="ECO:0007669"/>
    <property type="project" value="TreeGrafter"/>
</dbReference>
<feature type="region of interest" description="Disordered" evidence="2">
    <location>
        <begin position="448"/>
        <end position="537"/>
    </location>
</feature>
<dbReference type="PANTHER" id="PTHR23065:SF54">
    <property type="entry name" value="SUPPRESSOR OF YEAST PROFILIN DELETION"/>
    <property type="match status" value="1"/>
</dbReference>
<protein>
    <recommendedName>
        <fullName evidence="3">MHD domain-containing protein</fullName>
    </recommendedName>
</protein>
<reference evidence="4 5" key="3">
    <citation type="journal article" date="2015" name="Genome Announc.">
        <title>Draft Genome Sequence of the Archiascomycetous Yeast Saitoella complicata.</title>
        <authorList>
            <person name="Yamauchi K."/>
            <person name="Kondo S."/>
            <person name="Hamamoto M."/>
            <person name="Takahashi Y."/>
            <person name="Ogura Y."/>
            <person name="Hayashi T."/>
            <person name="Nishida H."/>
        </authorList>
    </citation>
    <scope>NUCLEOTIDE SEQUENCE [LARGE SCALE GENOMIC DNA]</scope>
    <source>
        <strain evidence="4 5">NRRL Y-17804</strain>
    </source>
</reference>
<feature type="domain" description="MHD" evidence="3">
    <location>
        <begin position="535"/>
        <end position="785"/>
    </location>
</feature>
<dbReference type="Pfam" id="PF00611">
    <property type="entry name" value="FCH"/>
    <property type="match status" value="1"/>
</dbReference>
<gene>
    <name evidence="4" type="ORF">G7K_4726-t1</name>
</gene>
<dbReference type="EMBL" id="BACD03000034">
    <property type="protein sequence ID" value="GAO50602.1"/>
    <property type="molecule type" value="Genomic_DNA"/>
</dbReference>